<evidence type="ECO:0000313" key="5">
    <source>
        <dbReference type="EMBL" id="GAP86955.1"/>
    </source>
</evidence>
<keyword evidence="6" id="KW-1185">Reference proteome</keyword>
<keyword evidence="1" id="KW-0677">Repeat</keyword>
<dbReference type="Proteomes" id="UP000054516">
    <property type="component" value="Unassembled WGS sequence"/>
</dbReference>
<evidence type="ECO:0000256" key="4">
    <source>
        <dbReference type="SAM" id="MobiDB-lite"/>
    </source>
</evidence>
<evidence type="ECO:0000256" key="2">
    <source>
        <dbReference type="ARBA" id="ARBA00022803"/>
    </source>
</evidence>
<gene>
    <name evidence="5" type="ORF">SAMD00023353_2401070</name>
</gene>
<name>A0A1W2TFU6_ROSNE</name>
<dbReference type="PANTHER" id="PTHR16193">
    <property type="entry name" value="TETRATRICOPEPTIDE REPEAT PROTEIN 27"/>
    <property type="match status" value="1"/>
</dbReference>
<dbReference type="OrthoDB" id="1936594at2759"/>
<dbReference type="Gene3D" id="1.25.40.10">
    <property type="entry name" value="Tetratricopeptide repeat domain"/>
    <property type="match status" value="1"/>
</dbReference>
<dbReference type="Pfam" id="PF13432">
    <property type="entry name" value="TPR_16"/>
    <property type="match status" value="1"/>
</dbReference>
<feature type="region of interest" description="Disordered" evidence="4">
    <location>
        <begin position="510"/>
        <end position="538"/>
    </location>
</feature>
<dbReference type="SMART" id="SM00028">
    <property type="entry name" value="TPR"/>
    <property type="match status" value="3"/>
</dbReference>
<dbReference type="InterPro" id="IPR011990">
    <property type="entry name" value="TPR-like_helical_dom_sf"/>
</dbReference>
<dbReference type="STRING" id="77044.A0A1W2TFU6"/>
<keyword evidence="2 3" id="KW-0802">TPR repeat</keyword>
<accession>A0A1W2TFU6</accession>
<organism evidence="5">
    <name type="scientific">Rosellinia necatrix</name>
    <name type="common">White root-rot fungus</name>
    <dbReference type="NCBI Taxonomy" id="77044"/>
    <lineage>
        <taxon>Eukaryota</taxon>
        <taxon>Fungi</taxon>
        <taxon>Dikarya</taxon>
        <taxon>Ascomycota</taxon>
        <taxon>Pezizomycotina</taxon>
        <taxon>Sordariomycetes</taxon>
        <taxon>Xylariomycetidae</taxon>
        <taxon>Xylariales</taxon>
        <taxon>Xylariaceae</taxon>
        <taxon>Rosellinia</taxon>
    </lineage>
</organism>
<feature type="region of interest" description="Disordered" evidence="4">
    <location>
        <begin position="625"/>
        <end position="662"/>
    </location>
</feature>
<dbReference type="OMA" id="NNRYARA"/>
<dbReference type="InterPro" id="IPR044244">
    <property type="entry name" value="TTC27/Emw1"/>
</dbReference>
<protein>
    <submittedName>
        <fullName evidence="5">Putative TPR repeat-containing protein</fullName>
    </submittedName>
</protein>
<feature type="compositionally biased region" description="Polar residues" evidence="4">
    <location>
        <begin position="510"/>
        <end position="524"/>
    </location>
</feature>
<feature type="repeat" description="TPR" evidence="3">
    <location>
        <begin position="726"/>
        <end position="759"/>
    </location>
</feature>
<evidence type="ECO:0000256" key="1">
    <source>
        <dbReference type="ARBA" id="ARBA00022737"/>
    </source>
</evidence>
<dbReference type="AlphaFoldDB" id="A0A1W2TFU6"/>
<proteinExistence type="predicted"/>
<reference evidence="5" key="1">
    <citation type="submission" date="2016-03" db="EMBL/GenBank/DDBJ databases">
        <title>Draft genome sequence of Rosellinia necatrix.</title>
        <authorList>
            <person name="Kanematsu S."/>
        </authorList>
    </citation>
    <scope>NUCLEOTIDE SEQUENCE [LARGE SCALE GENOMIC DNA]</scope>
    <source>
        <strain evidence="5">W97</strain>
    </source>
</reference>
<evidence type="ECO:0000256" key="3">
    <source>
        <dbReference type="PROSITE-ProRule" id="PRU00339"/>
    </source>
</evidence>
<dbReference type="EMBL" id="DF977469">
    <property type="protein sequence ID" value="GAP86955.1"/>
    <property type="molecule type" value="Genomic_DNA"/>
</dbReference>
<dbReference type="PANTHER" id="PTHR16193:SF0">
    <property type="entry name" value="TETRATRICOPEPTIDE REPEAT PROTEIN 27"/>
    <property type="match status" value="1"/>
</dbReference>
<dbReference type="SUPFAM" id="SSF48452">
    <property type="entry name" value="TPR-like"/>
    <property type="match status" value="1"/>
</dbReference>
<sequence length="1053" mass="116015">MEPTDKPIGNSPNSGDGMSCESFSPDILLSMEKAASETGISQLLAEPLSKDLVDRFAHDIFRAKLPQLGSRQPGIISSAPSPSPSPELIKAAVILGFASLAAFLQANVTGPVLDHPQATAAIFVEAVERARKSQEPSNEFKVAEHAAGSELTIADVRVLCQRSLETDGVSPYPYIPHIELFCLARFLFATGHILPAAQPNSAVDHLAWMKLRVHLWHYKLLTQPSLGLSSLYTKSGRWTDVAGLEELIHTSLADAEASIFRTEGVDEAIQKSSWPLESQVLFRLEEANCQILLGNDTKARQALQDATKISGFTYALSGALGKRTRFQENSYSQLVVLAKSLQLSSEPDRNQEPIEAVPPTLPLNDDTLLEKIQFNTNEPQDSSSSLPTQLRDIKPDEQPVLNSIDQIILLTEATLKDTFSPSDSLTLEEILPYAVRVIDDKSVNWQIYTQALLVRSRIELNRSRTVERGVLQMQAVADQVIVDTQEPPRTTLSASDPTINVPTIQVTSGDESVSTTYTDSNKPTSFLPAPKPSESATPRERLQYVNALASPPRWHLESELAYAWTSVGSLVSALEIFKRLRLWPEVALCLASAAASDDEGGRGAGGEEKARAIVRWRLFKRSSTANGHKEPLDDTDDEDNVDIDSIRPGDFYGPERSPPPPNAPRLFSILGDMENDANHYIRAWEISHRRFARAQKSLGELHLQNKEWDKARQAYQLAVGVNRLSTELWNRLGDIELRLGNFPDAAEAFQRAIATANEKVGGEDARTWSNLGTAFLSWYREVIAEAKIKEEKMRADEVYDMSDMTSTKRAAEMGRSASQLLQDSLTAFKRGATVADSNWRIWDNVITLAASLKPNPAFDDIILGVKSIIHIRKTESALDIEILTLLVREATKNPVATNDTDNQAYEPPRGTLESKVTKLFEEGIVPLITSNSACWGLVSRLRAWRRDFAGALDSAEKAWRTAVGGVGSALSASSGPGQEGNWLTDPEKWDVVVQRTSELVAAYENYGPRLDSVGSRWKGKARSAVRSVLGKAKESWEGDDRWGVLLGLIEDLK</sequence>
<feature type="compositionally biased region" description="Acidic residues" evidence="4">
    <location>
        <begin position="633"/>
        <end position="642"/>
    </location>
</feature>
<dbReference type="PROSITE" id="PS50005">
    <property type="entry name" value="TPR"/>
    <property type="match status" value="1"/>
</dbReference>
<dbReference type="InterPro" id="IPR019734">
    <property type="entry name" value="TPR_rpt"/>
</dbReference>
<evidence type="ECO:0000313" key="6">
    <source>
        <dbReference type="Proteomes" id="UP000054516"/>
    </source>
</evidence>